<dbReference type="AlphaFoldDB" id="A0A2T3G264"/>
<dbReference type="Proteomes" id="UP000241201">
    <property type="component" value="Unassembled WGS sequence"/>
</dbReference>
<organism evidence="3 4">
    <name type="scientific">Faecalibacillus faecis</name>
    <dbReference type="NCBI Taxonomy" id="1982628"/>
    <lineage>
        <taxon>Bacteria</taxon>
        <taxon>Bacillati</taxon>
        <taxon>Bacillota</taxon>
        <taxon>Erysipelotrichia</taxon>
        <taxon>Erysipelotrichales</taxon>
        <taxon>Coprobacillaceae</taxon>
        <taxon>Faecalibacillus</taxon>
    </lineage>
</organism>
<accession>A0A2T3G264</accession>
<evidence type="ECO:0000313" key="3">
    <source>
        <dbReference type="EMBL" id="PST41607.1"/>
    </source>
</evidence>
<dbReference type="Gene3D" id="3.10.310.30">
    <property type="match status" value="1"/>
</dbReference>
<dbReference type="EMBL" id="PYLP01000002">
    <property type="protein sequence ID" value="PST41607.1"/>
    <property type="molecule type" value="Genomic_DNA"/>
</dbReference>
<protein>
    <submittedName>
        <fullName evidence="3">Bifunctional oligoribonuclease/PAP phosphatase NrnA</fullName>
    </submittedName>
</protein>
<dbReference type="PANTHER" id="PTHR47618">
    <property type="entry name" value="BIFUNCTIONAL OLIGORIBONUCLEASE AND PAP PHOSPHATASE NRNA"/>
    <property type="match status" value="1"/>
</dbReference>
<keyword evidence="4" id="KW-1185">Reference proteome</keyword>
<sequence length="311" mass="35636">MIEEILNKIEEYDCICLYRHVNPDYDAFGSQFGMYDLIKNTFSNKTVYMEGDFSSDLVQKFNIEMNIEKPKFEQPVLGIVLDTANKERIDGESYQQCKEIIKIDHHIVVESYGNINLEDSSASSCSQMVALFLKNERVHLASFGAASLYMGIMGDTNRFMYSGTDCRTFEAAMYLYNCGFDMQALYERMYMKKASDLKVNAFLLNHYIEDEGIAYYILKDEDLKALNLSRERGSDYVNILSSVEEYKIWLAITENVKDHNWRVSMRSRHCPVNVVANKYRGGGHAFASGATLLSIDELPSLLKDLKELING</sequence>
<evidence type="ECO:0000259" key="1">
    <source>
        <dbReference type="Pfam" id="PF01368"/>
    </source>
</evidence>
<reference evidence="4" key="1">
    <citation type="submission" date="2018-03" db="EMBL/GenBank/DDBJ databases">
        <title>Lachnoclostridium SNUG30370 gen.nov., sp.nov., isolated from human faeces.</title>
        <authorList>
            <person name="Seo B."/>
            <person name="Jeon K."/>
            <person name="Ko G."/>
        </authorList>
    </citation>
    <scope>NUCLEOTIDE SEQUENCE [LARGE SCALE GENOMIC DNA]</scope>
    <source>
        <strain evidence="4">SNUG30370</strain>
    </source>
</reference>
<comment type="caution">
    <text evidence="3">The sequence shown here is derived from an EMBL/GenBank/DDBJ whole genome shotgun (WGS) entry which is preliminary data.</text>
</comment>
<dbReference type="GO" id="GO:0003676">
    <property type="term" value="F:nucleic acid binding"/>
    <property type="evidence" value="ECO:0007669"/>
    <property type="project" value="InterPro"/>
</dbReference>
<evidence type="ECO:0000313" key="4">
    <source>
        <dbReference type="Proteomes" id="UP000241201"/>
    </source>
</evidence>
<name>A0A2T3G264_9FIRM</name>
<dbReference type="GeneID" id="77469906"/>
<dbReference type="RefSeq" id="WP_106987141.1">
    <property type="nucleotide sequence ID" value="NZ_PYLP01000002.1"/>
</dbReference>
<feature type="domain" description="DDH" evidence="1">
    <location>
        <begin position="15"/>
        <end position="152"/>
    </location>
</feature>
<dbReference type="InterPro" id="IPR051319">
    <property type="entry name" value="Oligoribo/pAp-PDE_c-di-AMP_PDE"/>
</dbReference>
<dbReference type="SUPFAM" id="SSF64182">
    <property type="entry name" value="DHH phosphoesterases"/>
    <property type="match status" value="1"/>
</dbReference>
<dbReference type="PANTHER" id="PTHR47618:SF1">
    <property type="entry name" value="BIFUNCTIONAL OLIGORIBONUCLEASE AND PAP PHOSPHATASE NRNA"/>
    <property type="match status" value="1"/>
</dbReference>
<dbReference type="Pfam" id="PF01368">
    <property type="entry name" value="DHH"/>
    <property type="match status" value="1"/>
</dbReference>
<proteinExistence type="predicted"/>
<feature type="domain" description="DHHA1" evidence="2">
    <location>
        <begin position="234"/>
        <end position="310"/>
    </location>
</feature>
<dbReference type="Gene3D" id="3.90.1640.10">
    <property type="entry name" value="inorganic pyrophosphatase (n-terminal core)"/>
    <property type="match status" value="1"/>
</dbReference>
<dbReference type="InterPro" id="IPR003156">
    <property type="entry name" value="DHHA1_dom"/>
</dbReference>
<dbReference type="Pfam" id="PF02272">
    <property type="entry name" value="DHHA1"/>
    <property type="match status" value="1"/>
</dbReference>
<gene>
    <name evidence="3" type="ORF">C7U55_02140</name>
</gene>
<dbReference type="InterPro" id="IPR038763">
    <property type="entry name" value="DHH_sf"/>
</dbReference>
<evidence type="ECO:0000259" key="2">
    <source>
        <dbReference type="Pfam" id="PF02272"/>
    </source>
</evidence>
<dbReference type="InterPro" id="IPR001667">
    <property type="entry name" value="DDH_dom"/>
</dbReference>